<keyword evidence="2" id="KW-1185">Reference proteome</keyword>
<gene>
    <name evidence="1" type="ORF">CLUP02_10170</name>
</gene>
<dbReference type="EMBL" id="CP019477">
    <property type="protein sequence ID" value="UQC84674.1"/>
    <property type="molecule type" value="Genomic_DNA"/>
</dbReference>
<proteinExistence type="predicted"/>
<accession>A0A9Q8SW38</accession>
<dbReference type="Proteomes" id="UP000830671">
    <property type="component" value="Chromosome 5"/>
</dbReference>
<sequence>MPSDAGRKCNLGISQAEGVPSFAIVMLPCCHAAQSVGQPKPGLDIFSLADLAALRRYSPVDRQTTLADLTGLPRLVCGGGSTDWYRAAVVDKTQTDRFGWA</sequence>
<dbReference type="KEGG" id="clup:CLUP02_10170"/>
<evidence type="ECO:0000313" key="2">
    <source>
        <dbReference type="Proteomes" id="UP000830671"/>
    </source>
</evidence>
<name>A0A9Q8SW38_9PEZI</name>
<dbReference type="AlphaFoldDB" id="A0A9Q8SW38"/>
<organism evidence="1 2">
    <name type="scientific">Colletotrichum lupini</name>
    <dbReference type="NCBI Taxonomy" id="145971"/>
    <lineage>
        <taxon>Eukaryota</taxon>
        <taxon>Fungi</taxon>
        <taxon>Dikarya</taxon>
        <taxon>Ascomycota</taxon>
        <taxon>Pezizomycotina</taxon>
        <taxon>Sordariomycetes</taxon>
        <taxon>Hypocreomycetidae</taxon>
        <taxon>Glomerellales</taxon>
        <taxon>Glomerellaceae</taxon>
        <taxon>Colletotrichum</taxon>
        <taxon>Colletotrichum acutatum species complex</taxon>
    </lineage>
</organism>
<dbReference type="GeneID" id="73344156"/>
<protein>
    <submittedName>
        <fullName evidence="1">Uncharacterized protein</fullName>
    </submittedName>
</protein>
<evidence type="ECO:0000313" key="1">
    <source>
        <dbReference type="EMBL" id="UQC84674.1"/>
    </source>
</evidence>
<dbReference type="RefSeq" id="XP_049146291.1">
    <property type="nucleotide sequence ID" value="XM_049289146.1"/>
</dbReference>
<reference evidence="1" key="1">
    <citation type="journal article" date="2021" name="Mol. Plant Microbe Interact.">
        <title>Complete Genome Sequence of the Plant-Pathogenic Fungus Colletotrichum lupini.</title>
        <authorList>
            <person name="Baroncelli R."/>
            <person name="Pensec F."/>
            <person name="Da Lio D."/>
            <person name="Boufleur T."/>
            <person name="Vicente I."/>
            <person name="Sarrocco S."/>
            <person name="Picot A."/>
            <person name="Baraldi E."/>
            <person name="Sukno S."/>
            <person name="Thon M."/>
            <person name="Le Floch G."/>
        </authorList>
    </citation>
    <scope>NUCLEOTIDE SEQUENCE</scope>
    <source>
        <strain evidence="1">IMI 504893</strain>
    </source>
</reference>